<reference evidence="4 5" key="1">
    <citation type="submission" date="2022-01" db="EMBL/GenBank/DDBJ databases">
        <title>A high-quality chromosome-level genome assembly of rohu carp, Labeo rohita.</title>
        <authorList>
            <person name="Arick M.A. II"/>
            <person name="Hsu C.-Y."/>
            <person name="Magbanua Z."/>
            <person name="Pechanova O."/>
            <person name="Grover C."/>
            <person name="Miller E."/>
            <person name="Thrash A."/>
            <person name="Ezzel L."/>
            <person name="Alam S."/>
            <person name="Benzie J."/>
            <person name="Hamilton M."/>
            <person name="Karsi A."/>
            <person name="Lawrence M.L."/>
            <person name="Peterson D.G."/>
        </authorList>
    </citation>
    <scope>NUCLEOTIDE SEQUENCE [LARGE SCALE GENOMIC DNA]</scope>
    <source>
        <strain evidence="5">BAU-BD-2019</strain>
        <tissue evidence="4">Blood</tissue>
    </source>
</reference>
<dbReference type="PANTHER" id="PTHR21063">
    <property type="entry name" value="LFA-3"/>
    <property type="match status" value="1"/>
</dbReference>
<keyword evidence="2" id="KW-0472">Membrane</keyword>
<comment type="caution">
    <text evidence="4">The sequence shown here is derived from an EMBL/GenBank/DDBJ whole genome shotgun (WGS) entry which is preliminary data.</text>
</comment>
<dbReference type="SUPFAM" id="SSF48726">
    <property type="entry name" value="Immunoglobulin"/>
    <property type="match status" value="4"/>
</dbReference>
<keyword evidence="2" id="KW-1133">Transmembrane helix</keyword>
<dbReference type="InterPro" id="IPR036179">
    <property type="entry name" value="Ig-like_dom_sf"/>
</dbReference>
<feature type="domain" description="Immunoglobulin" evidence="3">
    <location>
        <begin position="258"/>
        <end position="450"/>
    </location>
</feature>
<evidence type="ECO:0000313" key="4">
    <source>
        <dbReference type="EMBL" id="KAI2650634.1"/>
    </source>
</evidence>
<feature type="region of interest" description="Disordered" evidence="1">
    <location>
        <begin position="1"/>
        <end position="21"/>
    </location>
</feature>
<feature type="domain" description="Immunoglobulin" evidence="3">
    <location>
        <begin position="504"/>
        <end position="604"/>
    </location>
</feature>
<dbReference type="Pfam" id="PF07679">
    <property type="entry name" value="I-set"/>
    <property type="match status" value="1"/>
</dbReference>
<keyword evidence="2" id="KW-0812">Transmembrane</keyword>
<keyword evidence="5" id="KW-1185">Reference proteome</keyword>
<feature type="transmembrane region" description="Helical" evidence="2">
    <location>
        <begin position="121"/>
        <end position="143"/>
    </location>
</feature>
<dbReference type="InterPro" id="IPR003599">
    <property type="entry name" value="Ig_sub"/>
</dbReference>
<dbReference type="InterPro" id="IPR013783">
    <property type="entry name" value="Ig-like_fold"/>
</dbReference>
<dbReference type="Proteomes" id="UP000830375">
    <property type="component" value="Unassembled WGS sequence"/>
</dbReference>
<evidence type="ECO:0000259" key="3">
    <source>
        <dbReference type="SMART" id="SM00409"/>
    </source>
</evidence>
<dbReference type="InterPro" id="IPR013098">
    <property type="entry name" value="Ig_I-set"/>
</dbReference>
<dbReference type="SMART" id="SM00409">
    <property type="entry name" value="IG"/>
    <property type="match status" value="4"/>
</dbReference>
<name>A0ABQ8LIY3_LABRO</name>
<evidence type="ECO:0000256" key="2">
    <source>
        <dbReference type="SAM" id="Phobius"/>
    </source>
</evidence>
<keyword evidence="4" id="KW-0635">Pregnancy</keyword>
<accession>A0ABQ8LIY3</accession>
<feature type="domain" description="Immunoglobulin" evidence="3">
    <location>
        <begin position="155"/>
        <end position="249"/>
    </location>
</feature>
<proteinExistence type="predicted"/>
<dbReference type="EMBL" id="JACTAM010000022">
    <property type="protein sequence ID" value="KAI2650634.1"/>
    <property type="molecule type" value="Genomic_DNA"/>
</dbReference>
<gene>
    <name evidence="4" type="ORF">H4Q32_000666</name>
</gene>
<organism evidence="4 5">
    <name type="scientific">Labeo rohita</name>
    <name type="common">Indian major carp</name>
    <name type="synonym">Cyprinus rohita</name>
    <dbReference type="NCBI Taxonomy" id="84645"/>
    <lineage>
        <taxon>Eukaryota</taxon>
        <taxon>Metazoa</taxon>
        <taxon>Chordata</taxon>
        <taxon>Craniata</taxon>
        <taxon>Vertebrata</taxon>
        <taxon>Euteleostomi</taxon>
        <taxon>Actinopterygii</taxon>
        <taxon>Neopterygii</taxon>
        <taxon>Teleostei</taxon>
        <taxon>Ostariophysi</taxon>
        <taxon>Cypriniformes</taxon>
        <taxon>Cyprinidae</taxon>
        <taxon>Labeoninae</taxon>
        <taxon>Labeonini</taxon>
        <taxon>Labeo</taxon>
    </lineage>
</organism>
<sequence length="621" mass="67868">MSENLKGVAGETDEVKSETVMEGESVTLQNDVLVERDDLIVWRFGDKGILIAKIDVETKEISLNDVDERFKDRLQLNQNGSLTIKKTKTENAGFYELQIRGRESSQRFLLSVTGSGLSPGLIAGIVVAILLVAASLAAVVIYYHRKIAILKKKMASDVSVKKGDNVLLRTTAEIQEGDLLLWMFGAEKSLVATNASWPNKTENLGGNVHLEKTGCLFIRNIETKDDGLYKLQIINSTKTTCRRFNVTVSGVFGETDGVKFVLVMEGDSVTLNPNLTQLQGIKNILWMFGAEGSLSLSPSACSVYQGSPHRSNPHRRFGICFIPDALPAAQGSTIESPSVNDSSEAEIKSLSVKTGNPVTLETFSGLFGNDLKLWGFGDKGILIAKCDAEAKITSFYNDAVDGKFKDRLHLRDTGELTIRNTRTTDSGLYKLKIISISGHTSYKKFNVTVSEQTKRVKKPPPNSGLSFGAAIGIIVAVLLVIIAAAVISDHCMVDQDRQMRRFGPKTVSVMEGQHVTLVTNAVIEDGEQVQWSFEGKTITTGMNGDINKTSYGDDETFRDRLELHHQTADLIIKNTKPSDAGVYQLQISSSSGKAICQKYSVVISGNSERIINCNDVVLSEV</sequence>
<evidence type="ECO:0000313" key="5">
    <source>
        <dbReference type="Proteomes" id="UP000830375"/>
    </source>
</evidence>
<dbReference type="Gene3D" id="2.60.40.10">
    <property type="entry name" value="Immunoglobulins"/>
    <property type="match status" value="4"/>
</dbReference>
<evidence type="ECO:0000256" key="1">
    <source>
        <dbReference type="SAM" id="MobiDB-lite"/>
    </source>
</evidence>
<protein>
    <submittedName>
        <fullName evidence="4">Pregnancy-specific glycoprotein 22</fullName>
    </submittedName>
</protein>
<dbReference type="PANTHER" id="PTHR21063:SF4">
    <property type="entry name" value="CD48 ANTIGEN-RELATED"/>
    <property type="match status" value="1"/>
</dbReference>
<feature type="transmembrane region" description="Helical" evidence="2">
    <location>
        <begin position="464"/>
        <end position="487"/>
    </location>
</feature>
<feature type="domain" description="Immunoglobulin" evidence="3">
    <location>
        <begin position="15"/>
        <end position="113"/>
    </location>
</feature>